<dbReference type="Gene3D" id="3.90.1380.10">
    <property type="entry name" value="Threonine synthase, N-terminal domain"/>
    <property type="match status" value="1"/>
</dbReference>
<dbReference type="AlphaFoldDB" id="A0A143WNJ3"/>
<dbReference type="InterPro" id="IPR036052">
    <property type="entry name" value="TrpB-like_PALP_sf"/>
</dbReference>
<feature type="domain" description="Threonine synthase N-terminal" evidence="1">
    <location>
        <begin position="4"/>
        <end position="68"/>
    </location>
</feature>
<dbReference type="PATRIC" id="fig|189385.8.peg.68"/>
<dbReference type="Gene3D" id="3.40.50.1100">
    <property type="match status" value="2"/>
</dbReference>
<name>A0A143WNJ3_TREPR</name>
<dbReference type="SUPFAM" id="SSF53686">
    <property type="entry name" value="Tryptophan synthase beta subunit-like PLP-dependent enzymes"/>
    <property type="match status" value="1"/>
</dbReference>
<dbReference type="GO" id="GO:0004795">
    <property type="term" value="F:threonine synthase activity"/>
    <property type="evidence" value="ECO:0007669"/>
    <property type="project" value="UniProtKB-EC"/>
</dbReference>
<dbReference type="PANTHER" id="PTHR42690">
    <property type="entry name" value="THREONINE SYNTHASE FAMILY MEMBER"/>
    <property type="match status" value="1"/>
</dbReference>
<organism evidence="2 3">
    <name type="scientific">Tremblaya princeps</name>
    <dbReference type="NCBI Taxonomy" id="189385"/>
    <lineage>
        <taxon>Bacteria</taxon>
        <taxon>Pseudomonadati</taxon>
        <taxon>Pseudomonadota</taxon>
        <taxon>Betaproteobacteria</taxon>
        <taxon>Candidatus Tremblayella</taxon>
    </lineage>
</organism>
<dbReference type="Proteomes" id="UP000075242">
    <property type="component" value="Chromosome I"/>
</dbReference>
<dbReference type="InterPro" id="IPR029144">
    <property type="entry name" value="Thr_synth_N"/>
</dbReference>
<evidence type="ECO:0000259" key="1">
    <source>
        <dbReference type="Pfam" id="PF14821"/>
    </source>
</evidence>
<dbReference type="EC" id="4.2.3.1" evidence="2"/>
<dbReference type="InterPro" id="IPR037158">
    <property type="entry name" value="Thr_synth_N_sf"/>
</dbReference>
<sequence length="465" mass="50960">MRGMYFSRALLAGIARDGGLYVPAAYPSPLATPAWRFMAYREMAFRMLRGFVRRDHSRTLRRVCRRVYGRRFCSTDGNGRARDAIGAAWIVGGVYLGGLSWGPSLSFKDLAMQALGAAFEEAVLHYYHIVGATSGDTGGAACRALEGSRKVGLLVLSPAGGVSAFQAEQMYGTIAGTVVHACLRGGFDCCQDVVKALLGMRRRDVGTANSINLARLLLQSVYYLALREQLTAWPGERVCYHIPSGNFGNTFSYHIARLMGTPHVHATAATNENNVLDCFIKAGVCIPRSPAGVKRTHAPSMDISWASNIERLLYEVLGRCGSMTRLAMRARCSDAAWALLRHASYRRLRLCAVSSDASLHVERSMLVELLYRRHGVAVDTHTAAALKSAMLAPRGDVQVALETARDVKLKAELHGTHGHGFRHAVPRRARHARLVHPASAHIRGLLRIPAVQRMRRVCPPWPPIA</sequence>
<protein>
    <submittedName>
        <fullName evidence="2">Threonine synthase</fullName>
        <ecNumber evidence="2">4.2.3.1</ecNumber>
    </submittedName>
</protein>
<dbReference type="Pfam" id="PF14821">
    <property type="entry name" value="Thr_synth_N"/>
    <property type="match status" value="1"/>
</dbReference>
<reference evidence="3" key="1">
    <citation type="submission" date="2016-01" db="EMBL/GenBank/DDBJ databases">
        <authorList>
            <person name="Husnik F."/>
        </authorList>
    </citation>
    <scope>NUCLEOTIDE SEQUENCE [LARGE SCALE GENOMIC DNA]</scope>
</reference>
<dbReference type="STRING" id="1053648.TCP_041"/>
<dbReference type="EMBL" id="LN999011">
    <property type="protein sequence ID" value="CUX76695.1"/>
    <property type="molecule type" value="Genomic_DNA"/>
</dbReference>
<evidence type="ECO:0000313" key="3">
    <source>
        <dbReference type="Proteomes" id="UP000075242"/>
    </source>
</evidence>
<dbReference type="PANTHER" id="PTHR42690:SF1">
    <property type="entry name" value="THREONINE SYNTHASE-LIKE 2"/>
    <property type="match status" value="1"/>
</dbReference>
<accession>A0A143WNJ3</accession>
<proteinExistence type="predicted"/>
<evidence type="ECO:0000313" key="2">
    <source>
        <dbReference type="EMBL" id="CUX76695.1"/>
    </source>
</evidence>
<dbReference type="InterPro" id="IPR051166">
    <property type="entry name" value="Threonine_Synthase"/>
</dbReference>
<keyword evidence="2" id="KW-0456">Lyase</keyword>
<gene>
    <name evidence="2" type="primary">thrC</name>
    <name evidence="2" type="ORF">MHIR_TP00063</name>
</gene>